<feature type="transmembrane region" description="Helical" evidence="6">
    <location>
        <begin position="199"/>
        <end position="218"/>
    </location>
</feature>
<proteinExistence type="predicted"/>
<evidence type="ECO:0000256" key="2">
    <source>
        <dbReference type="ARBA" id="ARBA00022692"/>
    </source>
</evidence>
<feature type="transmembrane region" description="Helical" evidence="6">
    <location>
        <begin position="52"/>
        <end position="75"/>
    </location>
</feature>
<dbReference type="Proteomes" id="UP000037660">
    <property type="component" value="Unassembled WGS sequence"/>
</dbReference>
<dbReference type="GO" id="GO:0016020">
    <property type="term" value="C:membrane"/>
    <property type="evidence" value="ECO:0007669"/>
    <property type="project" value="UniProtKB-SubCell"/>
</dbReference>
<name>A0A0K8NTN6_PISS1</name>
<organism evidence="8 9">
    <name type="scientific">Piscinibacter sakaiensis</name>
    <name type="common">Ideonella sakaiensis</name>
    <dbReference type="NCBI Taxonomy" id="1547922"/>
    <lineage>
        <taxon>Bacteria</taxon>
        <taxon>Pseudomonadati</taxon>
        <taxon>Pseudomonadota</taxon>
        <taxon>Betaproteobacteria</taxon>
        <taxon>Burkholderiales</taxon>
        <taxon>Sphaerotilaceae</taxon>
        <taxon>Piscinibacter</taxon>
    </lineage>
</organism>
<comment type="subcellular location">
    <subcellularLocation>
        <location evidence="1">Membrane</location>
        <topology evidence="1">Multi-pass membrane protein</topology>
    </subcellularLocation>
</comment>
<dbReference type="PANTHER" id="PTHR11814">
    <property type="entry name" value="SULFATE TRANSPORTER"/>
    <property type="match status" value="1"/>
</dbReference>
<keyword evidence="9" id="KW-1185">Reference proteome</keyword>
<protein>
    <submittedName>
        <fullName evidence="8">Sulfate permease</fullName>
    </submittedName>
</protein>
<evidence type="ECO:0000313" key="9">
    <source>
        <dbReference type="Proteomes" id="UP000037660"/>
    </source>
</evidence>
<dbReference type="InterPro" id="IPR001902">
    <property type="entry name" value="SLC26A/SulP_fam"/>
</dbReference>
<evidence type="ECO:0000256" key="4">
    <source>
        <dbReference type="ARBA" id="ARBA00023136"/>
    </source>
</evidence>
<keyword evidence="2 6" id="KW-0812">Transmembrane</keyword>
<evidence type="ECO:0000259" key="7">
    <source>
        <dbReference type="PROSITE" id="PS50801"/>
    </source>
</evidence>
<gene>
    <name evidence="8" type="ORF">ISF6_0971</name>
</gene>
<sequence>MAHDPATASPAVAPALGEPAPSAGPRFRPHRFQPRLRAALRGYDRRQLGADLGAGLTVGVVALPLAMAFAIASGVPPQAGLFTAIVAGFLISALGGSNVQIGGPAGAFIVVVYAIVERHGLANLMISTLLAGGLLFLMGWLRLGVLVRYVPVAIVIGFTNGIAVLIALSQLKDALGLRIERMPADFFSQIGLLARHLDGLNPAALGLALVTLAVVVLWPKSYAMPAGRLPAGARLRRIAAHVPGTLVALAGATVAGVMLQLPVETIGSRFGGIPQALPAFALPEFSWTAAKQLLGPTLTIALLGAIESLLCARVADNLADVPRHDPNQELMAQGIANIASPLFGGLPATGTIARTVTNVRAGARTPVAGIVHAATLLAVVLVAAPLAEHVPLPALAGILLFVAWNMGEWRAFARLRRFSLTYRTVLLGTFALTVVFDLTVAVEAGLLLACVFFVYRMGTLFRAEPVDTPQAAVSEGGTAAGAGVQVFALYGALFFGAVAKVEAVAEQRRAGTHTVVLDLGRLMLIDATGLDALEQLQRQLQRAGVRLIVCEVHEQPQRLFARTAFAAQLGPDGLQPTRADALRVAARPAAAAAAPCPAPAAGRADPPLSA</sequence>
<evidence type="ECO:0000313" key="8">
    <source>
        <dbReference type="EMBL" id="GAP33718.1"/>
    </source>
</evidence>
<dbReference type="STRING" id="1547922.ISF6_0971"/>
<feature type="transmembrane region" description="Helical" evidence="6">
    <location>
        <begin position="392"/>
        <end position="413"/>
    </location>
</feature>
<evidence type="ECO:0000256" key="5">
    <source>
        <dbReference type="SAM" id="MobiDB-lite"/>
    </source>
</evidence>
<evidence type="ECO:0000256" key="1">
    <source>
        <dbReference type="ARBA" id="ARBA00004141"/>
    </source>
</evidence>
<feature type="transmembrane region" description="Helical" evidence="6">
    <location>
        <begin position="425"/>
        <end position="458"/>
    </location>
</feature>
<reference evidence="9" key="1">
    <citation type="submission" date="2015-07" db="EMBL/GenBank/DDBJ databases">
        <title>Discovery of a poly(ethylene terephthalate assimilation.</title>
        <authorList>
            <person name="Yoshida S."/>
            <person name="Hiraga K."/>
            <person name="Takehana T."/>
            <person name="Taniguchi I."/>
            <person name="Yamaji H."/>
            <person name="Maeda Y."/>
            <person name="Toyohara K."/>
            <person name="Miyamoto K."/>
            <person name="Kimura Y."/>
            <person name="Oda K."/>
        </authorList>
    </citation>
    <scope>NUCLEOTIDE SEQUENCE [LARGE SCALE GENOMIC DNA]</scope>
    <source>
        <strain evidence="9">NBRC 110686 / TISTR 2288 / 201-F6</strain>
    </source>
</reference>
<feature type="transmembrane region" description="Helical" evidence="6">
    <location>
        <begin position="478"/>
        <end position="499"/>
    </location>
</feature>
<feature type="transmembrane region" description="Helical" evidence="6">
    <location>
        <begin position="121"/>
        <end position="143"/>
    </location>
</feature>
<feature type="transmembrane region" description="Helical" evidence="6">
    <location>
        <begin position="81"/>
        <end position="114"/>
    </location>
</feature>
<dbReference type="EMBL" id="BBYR01000002">
    <property type="protein sequence ID" value="GAP33718.1"/>
    <property type="molecule type" value="Genomic_DNA"/>
</dbReference>
<dbReference type="CDD" id="cd07042">
    <property type="entry name" value="STAS_SulP_like_sulfate_transporter"/>
    <property type="match status" value="1"/>
</dbReference>
<comment type="caution">
    <text evidence="8">The sequence shown here is derived from an EMBL/GenBank/DDBJ whole genome shotgun (WGS) entry which is preliminary data.</text>
</comment>
<feature type="domain" description="STAS" evidence="7">
    <location>
        <begin position="483"/>
        <end position="585"/>
    </location>
</feature>
<feature type="region of interest" description="Disordered" evidence="5">
    <location>
        <begin position="591"/>
        <end position="610"/>
    </location>
</feature>
<keyword evidence="3 6" id="KW-1133">Transmembrane helix</keyword>
<dbReference type="InterPro" id="IPR002645">
    <property type="entry name" value="STAS_dom"/>
</dbReference>
<feature type="region of interest" description="Disordered" evidence="5">
    <location>
        <begin position="1"/>
        <end position="29"/>
    </location>
</feature>
<evidence type="ECO:0000256" key="3">
    <source>
        <dbReference type="ARBA" id="ARBA00022989"/>
    </source>
</evidence>
<dbReference type="Pfam" id="PF01740">
    <property type="entry name" value="STAS"/>
    <property type="match status" value="1"/>
</dbReference>
<accession>A0A0K8NTN6</accession>
<dbReference type="Gene3D" id="3.30.750.24">
    <property type="entry name" value="STAS domain"/>
    <property type="match status" value="1"/>
</dbReference>
<evidence type="ECO:0000256" key="6">
    <source>
        <dbReference type="SAM" id="Phobius"/>
    </source>
</evidence>
<dbReference type="InterPro" id="IPR036513">
    <property type="entry name" value="STAS_dom_sf"/>
</dbReference>
<dbReference type="GO" id="GO:0055085">
    <property type="term" value="P:transmembrane transport"/>
    <property type="evidence" value="ECO:0007669"/>
    <property type="project" value="InterPro"/>
</dbReference>
<dbReference type="Pfam" id="PF00916">
    <property type="entry name" value="Sulfate_transp"/>
    <property type="match status" value="1"/>
</dbReference>
<reference evidence="8 9" key="2">
    <citation type="journal article" date="2016" name="Science">
        <title>A bacterium that degrades and assimilates poly(ethylene terephthalate).</title>
        <authorList>
            <person name="Yoshida S."/>
            <person name="Hiraga K."/>
            <person name="Takehana T."/>
            <person name="Taniguchi I."/>
            <person name="Yamaji H."/>
            <person name="Maeda Y."/>
            <person name="Toyohara K."/>
            <person name="Miyamoto K."/>
            <person name="Kimura Y."/>
            <person name="Oda K."/>
        </authorList>
    </citation>
    <scope>NUCLEOTIDE SEQUENCE [LARGE SCALE GENOMIC DNA]</scope>
    <source>
        <strain evidence="9">NBRC 110686 / TISTR 2288 / 201-F6</strain>
    </source>
</reference>
<dbReference type="PROSITE" id="PS50801">
    <property type="entry name" value="STAS"/>
    <property type="match status" value="1"/>
</dbReference>
<feature type="transmembrane region" description="Helical" evidence="6">
    <location>
        <begin position="238"/>
        <end position="259"/>
    </location>
</feature>
<dbReference type="InterPro" id="IPR011547">
    <property type="entry name" value="SLC26A/SulP_dom"/>
</dbReference>
<dbReference type="AlphaFoldDB" id="A0A0K8NTN6"/>
<feature type="transmembrane region" description="Helical" evidence="6">
    <location>
        <begin position="367"/>
        <end position="386"/>
    </location>
</feature>
<feature type="transmembrane region" description="Helical" evidence="6">
    <location>
        <begin position="149"/>
        <end position="168"/>
    </location>
</feature>
<dbReference type="SUPFAM" id="SSF52091">
    <property type="entry name" value="SpoIIaa-like"/>
    <property type="match status" value="1"/>
</dbReference>
<keyword evidence="4 6" id="KW-0472">Membrane</keyword>